<feature type="transmembrane region" description="Helical" evidence="1">
    <location>
        <begin position="60"/>
        <end position="84"/>
    </location>
</feature>
<evidence type="ECO:0000256" key="1">
    <source>
        <dbReference type="SAM" id="Phobius"/>
    </source>
</evidence>
<dbReference type="Pfam" id="PF15860">
    <property type="entry name" value="DUF4728"/>
    <property type="match status" value="1"/>
</dbReference>
<evidence type="ECO:0000313" key="2">
    <source>
        <dbReference type="EMBL" id="JAV47716.1"/>
    </source>
</evidence>
<protein>
    <submittedName>
        <fullName evidence="2">Venom protein</fullName>
    </submittedName>
</protein>
<proteinExistence type="predicted"/>
<keyword evidence="1" id="KW-0472">Membrane</keyword>
<accession>A0A1W7R999</accession>
<reference evidence="2" key="1">
    <citation type="submission" date="2016-11" db="EMBL/GenBank/DDBJ databases">
        <title>Venom-gland transcriptomics and venom proteomics of the black-back scorpion (Hadrurus spadix) reveal detectability challenges and an unexplored realm of animal toxin diversity.</title>
        <authorList>
            <person name="Rokyta D.R."/>
            <person name="Ward M.J."/>
        </authorList>
    </citation>
    <scope>NUCLEOTIDE SEQUENCE</scope>
    <source>
        <tissue evidence="2">Venom gland</tissue>
    </source>
</reference>
<feature type="transmembrane region" description="Helical" evidence="1">
    <location>
        <begin position="128"/>
        <end position="150"/>
    </location>
</feature>
<keyword evidence="1" id="KW-1133">Transmembrane helix</keyword>
<sequence length="173" mass="18942">MVYMRTCCCCFDTKNGSIACGVYTMVWRIIAIISLIIVIAQNKVLKEQAAAFGMDTDQVGVIRGILIFFLVECLIFVFFCGLLIHGAKNDRPGFLIPWVVAMSVEVAFNIITLIAVIIVAALADKVSVAVIVFTVLIMAFNIAFTIYMILCVESQRKLLGQSSSTPPAYAAKM</sequence>
<dbReference type="AlphaFoldDB" id="A0A1W7R999"/>
<feature type="transmembrane region" description="Helical" evidence="1">
    <location>
        <begin position="20"/>
        <end position="40"/>
    </location>
</feature>
<dbReference type="PANTHER" id="PTHR36694">
    <property type="entry name" value="PASIFLORA 1, ISOFORM A-RELATED"/>
    <property type="match status" value="1"/>
</dbReference>
<name>A0A1W7R999_9SCOR</name>
<feature type="transmembrane region" description="Helical" evidence="1">
    <location>
        <begin position="96"/>
        <end position="122"/>
    </location>
</feature>
<organism evidence="2">
    <name type="scientific">Hadrurus spadix</name>
    <dbReference type="NCBI Taxonomy" id="141984"/>
    <lineage>
        <taxon>Eukaryota</taxon>
        <taxon>Metazoa</taxon>
        <taxon>Ecdysozoa</taxon>
        <taxon>Arthropoda</taxon>
        <taxon>Chelicerata</taxon>
        <taxon>Arachnida</taxon>
        <taxon>Scorpiones</taxon>
        <taxon>Iurida</taxon>
        <taxon>Iuroidea</taxon>
        <taxon>Hadrurus</taxon>
    </lineage>
</organism>
<dbReference type="InterPro" id="IPR031720">
    <property type="entry name" value="DUF4728"/>
</dbReference>
<keyword evidence="1" id="KW-0812">Transmembrane</keyword>
<dbReference type="PANTHER" id="PTHR36694:SF11">
    <property type="entry name" value="LP21121P-RELATED"/>
    <property type="match status" value="1"/>
</dbReference>
<dbReference type="EMBL" id="GFAH01000673">
    <property type="protein sequence ID" value="JAV47716.1"/>
    <property type="molecule type" value="Transcribed_RNA"/>
</dbReference>